<name>A0ABQ9GC67_9NEOP</name>
<dbReference type="Proteomes" id="UP001159363">
    <property type="component" value="Chromosome 12"/>
</dbReference>
<sequence>MKHSAGAECFPVCAADLGGPREPSSPTTLPHLPSDLQLPPRQWLKINLQSFIRIWYYRPCRPSPIRPWEIDGDPFTTRRFFLLYRHWCEGAVPPISQAMLATAALAIVARLPGSSSPFHACQSLTAVVRLPACLYTVEVARPGKADEIISTAGTTDECFAIQTIDWWLTLLSGFVLLSSLIAVSRKRKVAAVFSSTPRRYFPPPFLSNFGTRCIGSSVCVYMWARVAPGAGSLNTCTRCSGEIRACTWFWLARVQECMSAHVVPTWNDALSSKWPRGAIAHASSCADVSTDPYQGGHGSLLSPHNESAVSSAVGPLAKSVFLDVACCYKGVPECIPDIGTVARRTSDMFAAKESYIQEFYLLILNCSLPTEANWVQSPAGSFPYFRKWESCRTVSLVGGFSGGFPVPPALAFWSYPILTSFRPHKLSIPIGLLQAGKSWNALGIRRESQLTEFRNVLVNNFVIVNTSKTRNVCLQTRTVLDAIQSGKLLAVLSHSRCRLVCGIRSNMAWGQCLRIIDLLRCHPIQPKRGVLIRLRLAVVENPAVRDIDLYGAGDTHLLFLSVHCEKKIRNEYDELYAIIDQIRRNNSLEPGEKKQCTTWRQRCRGGLVGRLLSSHPGEFGSSPGAVVPGTLACGNCAGRCRWSAGYLGDLPFPPPLHSCAAPYSPRFTLIGSQDLDVESRPSRSTALYRASEKLEVTVNGQYCGVSCLPLLSISYNRSELNHQPFECKSGMLSHRYDHSTTALQTGSRAKNGAVSRFGKAELARVIHVGYLMGNSGRNSCAGICLRSASRPSSAANARKVKLTQLATLASSLGHVFVIVSPYISALPLAEGLGMNFPGNYRRPSGVSLVRGGRSSVASNHSPPTKAVHCNFRMWWTLVAAFVLGYCRFHCSFIWPQLHRRVKLPLTTKLISGSVSFTHGRSLSPRP</sequence>
<accession>A0ABQ9GC67</accession>
<proteinExistence type="predicted"/>
<organism evidence="1 2">
    <name type="scientific">Dryococelus australis</name>
    <dbReference type="NCBI Taxonomy" id="614101"/>
    <lineage>
        <taxon>Eukaryota</taxon>
        <taxon>Metazoa</taxon>
        <taxon>Ecdysozoa</taxon>
        <taxon>Arthropoda</taxon>
        <taxon>Hexapoda</taxon>
        <taxon>Insecta</taxon>
        <taxon>Pterygota</taxon>
        <taxon>Neoptera</taxon>
        <taxon>Polyneoptera</taxon>
        <taxon>Phasmatodea</taxon>
        <taxon>Verophasmatodea</taxon>
        <taxon>Anareolatae</taxon>
        <taxon>Phasmatidae</taxon>
        <taxon>Eurycanthinae</taxon>
        <taxon>Dryococelus</taxon>
    </lineage>
</organism>
<keyword evidence="2" id="KW-1185">Reference proteome</keyword>
<reference evidence="1 2" key="1">
    <citation type="submission" date="2023-02" db="EMBL/GenBank/DDBJ databases">
        <title>LHISI_Scaffold_Assembly.</title>
        <authorList>
            <person name="Stuart O.P."/>
            <person name="Cleave R."/>
            <person name="Magrath M.J.L."/>
            <person name="Mikheyev A.S."/>
        </authorList>
    </citation>
    <scope>NUCLEOTIDE SEQUENCE [LARGE SCALE GENOMIC DNA]</scope>
    <source>
        <strain evidence="1">Daus_M_001</strain>
        <tissue evidence="1">Leg muscle</tissue>
    </source>
</reference>
<comment type="caution">
    <text evidence="1">The sequence shown here is derived from an EMBL/GenBank/DDBJ whole genome shotgun (WGS) entry which is preliminary data.</text>
</comment>
<evidence type="ECO:0000313" key="2">
    <source>
        <dbReference type="Proteomes" id="UP001159363"/>
    </source>
</evidence>
<gene>
    <name evidence="1" type="ORF">PR048_029015</name>
</gene>
<evidence type="ECO:0000313" key="1">
    <source>
        <dbReference type="EMBL" id="KAJ8870004.1"/>
    </source>
</evidence>
<dbReference type="EMBL" id="JARBHB010000013">
    <property type="protein sequence ID" value="KAJ8870004.1"/>
    <property type="molecule type" value="Genomic_DNA"/>
</dbReference>
<protein>
    <submittedName>
        <fullName evidence="1">Uncharacterized protein</fullName>
    </submittedName>
</protein>